<accession>A0A6U3RQR8</accession>
<evidence type="ECO:0000256" key="1">
    <source>
        <dbReference type="ARBA" id="ARBA00004123"/>
    </source>
</evidence>
<dbReference type="PANTHER" id="PTHR10682:SF10">
    <property type="entry name" value="POLYNUCLEOTIDE ADENYLYLTRANSFERASE"/>
    <property type="match status" value="1"/>
</dbReference>
<name>A0A6U3RQR8_9STRA</name>
<keyword evidence="4" id="KW-0507">mRNA processing</keyword>
<dbReference type="InterPro" id="IPR043519">
    <property type="entry name" value="NT_sf"/>
</dbReference>
<dbReference type="InterPro" id="IPR027417">
    <property type="entry name" value="P-loop_NTPase"/>
</dbReference>
<dbReference type="Gene3D" id="3.40.50.300">
    <property type="entry name" value="P-loop containing nucleotide triphosphate hydrolases"/>
    <property type="match status" value="1"/>
</dbReference>
<evidence type="ECO:0000256" key="6">
    <source>
        <dbReference type="ARBA" id="ARBA00022741"/>
    </source>
</evidence>
<protein>
    <recommendedName>
        <fullName evidence="3">polynucleotide adenylyltransferase</fullName>
        <ecNumber evidence="3">2.7.7.19</ecNumber>
    </recommendedName>
</protein>
<dbReference type="GO" id="GO:0005524">
    <property type="term" value="F:ATP binding"/>
    <property type="evidence" value="ECO:0007669"/>
    <property type="project" value="UniProtKB-KW"/>
</dbReference>
<dbReference type="SUPFAM" id="SSF81631">
    <property type="entry name" value="PAP/OAS1 substrate-binding domain"/>
    <property type="match status" value="1"/>
</dbReference>
<dbReference type="GO" id="GO:0006397">
    <property type="term" value="P:mRNA processing"/>
    <property type="evidence" value="ECO:0007669"/>
    <property type="project" value="UniProtKB-KW"/>
</dbReference>
<dbReference type="EMBL" id="HBGS01018273">
    <property type="protein sequence ID" value="CAD9404976.1"/>
    <property type="molecule type" value="Transcribed_RNA"/>
</dbReference>
<gene>
    <name evidence="11" type="ORF">DSPE1174_LOCUS9589</name>
    <name evidence="12" type="ORF">DSPE1174_LOCUS9590</name>
</gene>
<evidence type="ECO:0000259" key="10">
    <source>
        <dbReference type="Pfam" id="PF04928"/>
    </source>
</evidence>
<dbReference type="Pfam" id="PF04928">
    <property type="entry name" value="PAP_central"/>
    <property type="match status" value="1"/>
</dbReference>
<organism evidence="12">
    <name type="scientific">Octactis speculum</name>
    <dbReference type="NCBI Taxonomy" id="3111310"/>
    <lineage>
        <taxon>Eukaryota</taxon>
        <taxon>Sar</taxon>
        <taxon>Stramenopiles</taxon>
        <taxon>Ochrophyta</taxon>
        <taxon>Dictyochophyceae</taxon>
        <taxon>Dictyochales</taxon>
        <taxon>Dictyochaceae</taxon>
        <taxon>Octactis</taxon>
    </lineage>
</organism>
<comment type="subcellular location">
    <subcellularLocation>
        <location evidence="1">Nucleus</location>
    </subcellularLocation>
</comment>
<keyword evidence="5" id="KW-0808">Transferase</keyword>
<evidence type="ECO:0000256" key="9">
    <source>
        <dbReference type="SAM" id="MobiDB-lite"/>
    </source>
</evidence>
<evidence type="ECO:0000313" key="11">
    <source>
        <dbReference type="EMBL" id="CAD9404972.1"/>
    </source>
</evidence>
<dbReference type="PANTHER" id="PTHR10682">
    <property type="entry name" value="POLY A POLYMERASE"/>
    <property type="match status" value="1"/>
</dbReference>
<dbReference type="Gene3D" id="3.30.460.10">
    <property type="entry name" value="Beta Polymerase, domain 2"/>
    <property type="match status" value="1"/>
</dbReference>
<dbReference type="SUPFAM" id="SSF81301">
    <property type="entry name" value="Nucleotidyltransferase"/>
    <property type="match status" value="1"/>
</dbReference>
<dbReference type="EC" id="2.7.7.19" evidence="3"/>
<evidence type="ECO:0000256" key="2">
    <source>
        <dbReference type="ARBA" id="ARBA00010912"/>
    </source>
</evidence>
<dbReference type="EMBL" id="HBGS01018272">
    <property type="protein sequence ID" value="CAD9404972.1"/>
    <property type="molecule type" value="Transcribed_RNA"/>
</dbReference>
<feature type="compositionally biased region" description="Basic and acidic residues" evidence="9">
    <location>
        <begin position="611"/>
        <end position="623"/>
    </location>
</feature>
<dbReference type="Pfam" id="PF13671">
    <property type="entry name" value="AAA_33"/>
    <property type="match status" value="1"/>
</dbReference>
<keyword evidence="7" id="KW-0067">ATP-binding</keyword>
<evidence type="ECO:0000256" key="5">
    <source>
        <dbReference type="ARBA" id="ARBA00022679"/>
    </source>
</evidence>
<keyword evidence="8" id="KW-0539">Nucleus</keyword>
<evidence type="ECO:0000313" key="12">
    <source>
        <dbReference type="EMBL" id="CAD9404976.1"/>
    </source>
</evidence>
<evidence type="ECO:0000256" key="7">
    <source>
        <dbReference type="ARBA" id="ARBA00022840"/>
    </source>
</evidence>
<dbReference type="InterPro" id="IPR007012">
    <property type="entry name" value="PolA_pol_cen_dom"/>
</dbReference>
<feature type="region of interest" description="Disordered" evidence="9">
    <location>
        <begin position="611"/>
        <end position="648"/>
    </location>
</feature>
<dbReference type="GO" id="GO:0005634">
    <property type="term" value="C:nucleus"/>
    <property type="evidence" value="ECO:0007669"/>
    <property type="project" value="UniProtKB-SubCell"/>
</dbReference>
<feature type="domain" description="Poly(A) polymerase central" evidence="10">
    <location>
        <begin position="322"/>
        <end position="471"/>
    </location>
</feature>
<proteinExistence type="inferred from homology"/>
<evidence type="ECO:0000256" key="3">
    <source>
        <dbReference type="ARBA" id="ARBA00012388"/>
    </source>
</evidence>
<keyword evidence="6" id="KW-0547">Nucleotide-binding</keyword>
<evidence type="ECO:0000256" key="4">
    <source>
        <dbReference type="ARBA" id="ARBA00022664"/>
    </source>
</evidence>
<dbReference type="AlphaFoldDB" id="A0A6U3RQR8"/>
<dbReference type="GO" id="GO:1990817">
    <property type="term" value="F:poly(A) RNA polymerase activity"/>
    <property type="evidence" value="ECO:0007669"/>
    <property type="project" value="UniProtKB-EC"/>
</dbReference>
<feature type="region of interest" description="Disordered" evidence="9">
    <location>
        <begin position="536"/>
        <end position="560"/>
    </location>
</feature>
<reference evidence="12" key="1">
    <citation type="submission" date="2021-01" db="EMBL/GenBank/DDBJ databases">
        <authorList>
            <person name="Corre E."/>
            <person name="Pelletier E."/>
            <person name="Niang G."/>
            <person name="Scheremetjew M."/>
            <person name="Finn R."/>
            <person name="Kale V."/>
            <person name="Holt S."/>
            <person name="Cochrane G."/>
            <person name="Meng A."/>
            <person name="Brown T."/>
            <person name="Cohen L."/>
        </authorList>
    </citation>
    <scope>NUCLEOTIDE SEQUENCE</scope>
    <source>
        <strain evidence="12">CCMP1381</strain>
    </source>
</reference>
<dbReference type="Gene3D" id="1.10.1410.10">
    <property type="match status" value="1"/>
</dbReference>
<evidence type="ECO:0000256" key="8">
    <source>
        <dbReference type="ARBA" id="ARBA00023242"/>
    </source>
</evidence>
<comment type="similarity">
    <text evidence="2">Belongs to the poly(A) polymerase family.</text>
</comment>
<sequence>MIDPVTSHYRFAASRLGDAHRNCFQDFEKALSDGGAHVMIVDNTNSTLREYKRYCDRGKRSGCAVRIIELSCSSEAQARRQGARSLHQVPESTVVAMHKRWERDGTSLVVAEECTEKQQQQQQQAGECREGGGKALAHRVMKELSDVAEKRQAVLKAVTQAVARVDPNCAVIEVGAGALGVAIESSDVDVLCLGSGLKPIKFVERLAGILKDAKARSVRLVSGKVLVLKVRLSRALPPVDIEYCQLRPAGRGSEKEDDHPFRSAMTSKLGPDWSNAEWRQTAKDLPSFAVDDATSRCLEAPADAALIMEAVEELGKATVGLFQRVTALVKFWAHRRGVYGTTAGYPGGCAWSLLVAALLCQEPELCAMAIRQSLRPNIAALRVVGHFFSAYAVYPWETRPIILSVASLSTTPASASSWAPGSGSSICCDGTRWVVCTPSQGRNATRSMTSSTSAVLVTELQRAAAHWCRVSDGYSQCNSTSDGRRAASRSMKGRVNSFCVRGWSACYSKAAESGLKGLVEGHSHFVCLEVGSGGGDNGGGGGGESITTTSSSPPLTQIDSNPAVIGWGRSRIAPLVAAIDQEASHWVARACPWPTPFIQSHTRRRRHRLIEHTEGGQEGEVSHHSGSVAARGETNGQEQPHHSCPPPSGMAAAFLVGLTLVDGKQSNSPRPSLLHATPSVIQAITRVCRRHISTHLTGGEPSWHLDVISEAEIRRILF</sequence>